<evidence type="ECO:0000256" key="1">
    <source>
        <dbReference type="SAM" id="MobiDB-lite"/>
    </source>
</evidence>
<sequence length="298" mass="33582">MDSQPLIQLWRKNKFIPGQQNITNAIPKKADARNELFNKLMDDRDLIQDARCGIDLLVDACDKLAQTRAFSKDKTSYSPKLLITYDFLLVAQVLRLFFPPEMMQELRKSSQEASISKKRGIGGDQGPNKKARLDTLGDEPRIKVESPSVLDFNISLAGSAPHQKNDRVVINSFKSLHGDQGLGEKSGLNFGQASKKRRWEDEAEEEEGLGENSGFNSEWGSKKRHREDENEEEKGLGEKSGFSFGQASKKRHWEDEEDEEDKVPTKKLRPGPGFTFGEVSEGDNSFLGKPKFTFRNAS</sequence>
<organism evidence="2 3">
    <name type="scientific">Fusarium duplospermum</name>
    <dbReference type="NCBI Taxonomy" id="1325734"/>
    <lineage>
        <taxon>Eukaryota</taxon>
        <taxon>Fungi</taxon>
        <taxon>Dikarya</taxon>
        <taxon>Ascomycota</taxon>
        <taxon>Pezizomycotina</taxon>
        <taxon>Sordariomycetes</taxon>
        <taxon>Hypocreomycetidae</taxon>
        <taxon>Hypocreales</taxon>
        <taxon>Nectriaceae</taxon>
        <taxon>Fusarium</taxon>
        <taxon>Fusarium solani species complex</taxon>
    </lineage>
</organism>
<proteinExistence type="predicted"/>
<dbReference type="AlphaFoldDB" id="A0A428NTD1"/>
<dbReference type="Proteomes" id="UP000288168">
    <property type="component" value="Unassembled WGS sequence"/>
</dbReference>
<protein>
    <submittedName>
        <fullName evidence="2">Uncharacterized protein</fullName>
    </submittedName>
</protein>
<dbReference type="OrthoDB" id="5064249at2759"/>
<comment type="caution">
    <text evidence="2">The sequence shown here is derived from an EMBL/GenBank/DDBJ whole genome shotgun (WGS) entry which is preliminary data.</text>
</comment>
<evidence type="ECO:0000313" key="2">
    <source>
        <dbReference type="EMBL" id="RSL44000.1"/>
    </source>
</evidence>
<keyword evidence="3" id="KW-1185">Reference proteome</keyword>
<feature type="region of interest" description="Disordered" evidence="1">
    <location>
        <begin position="181"/>
        <end position="298"/>
    </location>
</feature>
<gene>
    <name evidence="2" type="ORF">CEP54_014862</name>
</gene>
<reference evidence="2 3" key="1">
    <citation type="submission" date="2017-06" db="EMBL/GenBank/DDBJ databases">
        <title>Comparative genomic analysis of Ambrosia Fusariam Clade fungi.</title>
        <authorList>
            <person name="Stajich J.E."/>
            <person name="Carrillo J."/>
            <person name="Kijimoto T."/>
            <person name="Eskalen A."/>
            <person name="O'Donnell K."/>
            <person name="Kasson M."/>
        </authorList>
    </citation>
    <scope>NUCLEOTIDE SEQUENCE [LARGE SCALE GENOMIC DNA]</scope>
    <source>
        <strain evidence="2 3">NRRL62584</strain>
    </source>
</reference>
<name>A0A428NTD1_9HYPO</name>
<feature type="region of interest" description="Disordered" evidence="1">
    <location>
        <begin position="108"/>
        <end position="138"/>
    </location>
</feature>
<evidence type="ECO:0000313" key="3">
    <source>
        <dbReference type="Proteomes" id="UP000288168"/>
    </source>
</evidence>
<accession>A0A428NTD1</accession>
<dbReference type="EMBL" id="NKCI01000305">
    <property type="protein sequence ID" value="RSL44000.1"/>
    <property type="molecule type" value="Genomic_DNA"/>
</dbReference>